<dbReference type="Proteomes" id="UP001214250">
    <property type="component" value="Chromosome 2"/>
</dbReference>
<name>A0ABY7VZI0_9BACT</name>
<gene>
    <name evidence="2" type="ORF">PQO03_16035</name>
</gene>
<proteinExistence type="predicted"/>
<evidence type="ECO:0000313" key="3">
    <source>
        <dbReference type="Proteomes" id="UP001214250"/>
    </source>
</evidence>
<organism evidence="2 3">
    <name type="scientific">Lentisphaera profundi</name>
    <dbReference type="NCBI Taxonomy" id="1658616"/>
    <lineage>
        <taxon>Bacteria</taxon>
        <taxon>Pseudomonadati</taxon>
        <taxon>Lentisphaerota</taxon>
        <taxon>Lentisphaeria</taxon>
        <taxon>Lentisphaerales</taxon>
        <taxon>Lentisphaeraceae</taxon>
        <taxon>Lentisphaera</taxon>
    </lineage>
</organism>
<dbReference type="EMBL" id="CP117812">
    <property type="protein sequence ID" value="WDE99346.1"/>
    <property type="molecule type" value="Genomic_DNA"/>
</dbReference>
<keyword evidence="3" id="KW-1185">Reference proteome</keyword>
<protein>
    <submittedName>
        <fullName evidence="2">Uncharacterized protein</fullName>
    </submittedName>
</protein>
<feature type="signal peptide" evidence="1">
    <location>
        <begin position="1"/>
        <end position="21"/>
    </location>
</feature>
<sequence length="303" mass="33928">MNKLSSYALLGLLFICNLAYAQNRNINSLKVLKDITVQCPNLIKSKKANEKIIDTLQVNTIYHGSTYTAFLDSRGGFYILPKSKSTAENSYNGAIQLSIRHFYYDQKTKRSAARRVVKFLETPTPLENPKSIKLKCELQNNVIHTLNIAFEDKAIIIENNTVDPSGLSPMTISHANLIFPPAFIIKEDSEWTKVKKSYSRSGIQLKGKNKKTFKYTESANLSGHSSEASIKDYWKGRMIDLEVLDGERTSSTFGIINYGNNPPMLSGFTLMLASTIRNNKSGSANKVKKSDPLHPAKVKIIIK</sequence>
<evidence type="ECO:0000256" key="1">
    <source>
        <dbReference type="SAM" id="SignalP"/>
    </source>
</evidence>
<keyword evidence="1" id="KW-0732">Signal</keyword>
<accession>A0ABY7VZI0</accession>
<reference evidence="2 3" key="1">
    <citation type="submission" date="2023-02" db="EMBL/GenBank/DDBJ databases">
        <title>Genome sequence of Lentisphaera profundi SAORIC-696.</title>
        <authorList>
            <person name="Kim e."/>
            <person name="Cho J.-C."/>
            <person name="Choi A."/>
            <person name="Kang I."/>
        </authorList>
    </citation>
    <scope>NUCLEOTIDE SEQUENCE [LARGE SCALE GENOMIC DNA]</scope>
    <source>
        <strain evidence="2 3">SAORIC-696</strain>
    </source>
</reference>
<feature type="chain" id="PRO_5045229576" evidence="1">
    <location>
        <begin position="22"/>
        <end position="303"/>
    </location>
</feature>
<evidence type="ECO:0000313" key="2">
    <source>
        <dbReference type="EMBL" id="WDE99346.1"/>
    </source>
</evidence>
<dbReference type="RefSeq" id="WP_274154204.1">
    <property type="nucleotide sequence ID" value="NZ_CP117812.1"/>
</dbReference>